<organism evidence="4">
    <name type="scientific">Lygus hesperus</name>
    <name type="common">Western plant bug</name>
    <dbReference type="NCBI Taxonomy" id="30085"/>
    <lineage>
        <taxon>Eukaryota</taxon>
        <taxon>Metazoa</taxon>
        <taxon>Ecdysozoa</taxon>
        <taxon>Arthropoda</taxon>
        <taxon>Hexapoda</taxon>
        <taxon>Insecta</taxon>
        <taxon>Pterygota</taxon>
        <taxon>Neoptera</taxon>
        <taxon>Paraneoptera</taxon>
        <taxon>Hemiptera</taxon>
        <taxon>Heteroptera</taxon>
        <taxon>Panheteroptera</taxon>
        <taxon>Cimicomorpha</taxon>
        <taxon>Miridae</taxon>
        <taxon>Mirini</taxon>
        <taxon>Lygus</taxon>
    </lineage>
</organism>
<evidence type="ECO:0000256" key="2">
    <source>
        <dbReference type="SAM" id="MobiDB-lite"/>
    </source>
</evidence>
<dbReference type="InterPro" id="IPR050468">
    <property type="entry name" value="Cuticle_Struct_Prot"/>
</dbReference>
<feature type="chain" id="PRO_5005519279" description="Cuticle protein 6" evidence="3">
    <location>
        <begin position="18"/>
        <end position="544"/>
    </location>
</feature>
<dbReference type="AlphaFoldDB" id="A0A0K8SEW3"/>
<keyword evidence="1" id="KW-0193">Cuticle</keyword>
<dbReference type="GO" id="GO:0062129">
    <property type="term" value="C:chitin-based extracellular matrix"/>
    <property type="evidence" value="ECO:0007669"/>
    <property type="project" value="TreeGrafter"/>
</dbReference>
<feature type="compositionally biased region" description="Polar residues" evidence="2">
    <location>
        <begin position="272"/>
        <end position="290"/>
    </location>
</feature>
<feature type="signal peptide" evidence="3">
    <location>
        <begin position="1"/>
        <end position="17"/>
    </location>
</feature>
<feature type="compositionally biased region" description="Low complexity" evidence="2">
    <location>
        <begin position="187"/>
        <end position="203"/>
    </location>
</feature>
<dbReference type="PANTHER" id="PTHR10380:SF2">
    <property type="entry name" value="AGAP003037-PA"/>
    <property type="match status" value="1"/>
</dbReference>
<accession>A0A0K8SEW3</accession>
<dbReference type="PANTHER" id="PTHR10380">
    <property type="entry name" value="CUTICLE PROTEIN"/>
    <property type="match status" value="1"/>
</dbReference>
<feature type="compositionally biased region" description="Pro residues" evidence="2">
    <location>
        <begin position="495"/>
        <end position="513"/>
    </location>
</feature>
<keyword evidence="3" id="KW-0732">Signal</keyword>
<evidence type="ECO:0000313" key="4">
    <source>
        <dbReference type="EMBL" id="JAG51639.1"/>
    </source>
</evidence>
<evidence type="ECO:0000256" key="3">
    <source>
        <dbReference type="SAM" id="SignalP"/>
    </source>
</evidence>
<feature type="region of interest" description="Disordered" evidence="2">
    <location>
        <begin position="397"/>
        <end position="528"/>
    </location>
</feature>
<sequence>MKVYVLLVLGLAALASGRRVRLRPIQQSEETLEAAQQGGVEYYAGVEQEDAEDDQRGRGAVLVSRQDNYGRANGQPRLQPKLKPAQSKEPPVQTIRNYNKLNDDGSFTFGYEAADGSFKEETRGTDCVVRGKYGYVDPDGNKREFTYVSGNPCDPNAVQDEEEEPGPIGAEENVPQNIPARRPIAKAARPVTTTSRPRPTTTVFQQSYGGVDDASDEEENLPPTPSRAPVVVTQRPALRLPTFAQAQAAAHETPAPARATPRPKLLVASPPARQSVNITPRPTQPPATTYRPQLVQFSSTPASAAKRPHTLDLDEELKNFQLEHNVIGSSRPRPDDDRPHQKPGGSPIYTSELVYDHASGQYNTVLYQQLPQTQDGGFSGDFNLRGRLQSFVQPQPQNFFQPRPFAARPPPPPAFSQPQHAFSQPAPSRQQPQSFYPQQQQSPPQQAYFQQQQASQLQQSQQLYASQQKKQQEQTQQRPDRRFPSSLLAQEPQRFGPPQPQRRPEPASLPLPSQPFYYVSPAGDRHSLSNGQIDAFLRGHSIAI</sequence>
<dbReference type="PROSITE" id="PS51155">
    <property type="entry name" value="CHIT_BIND_RR_2"/>
    <property type="match status" value="1"/>
</dbReference>
<feature type="compositionally biased region" description="Low complexity" evidence="2">
    <location>
        <begin position="416"/>
        <end position="477"/>
    </location>
</feature>
<evidence type="ECO:0000256" key="1">
    <source>
        <dbReference type="PROSITE-ProRule" id="PRU00497"/>
    </source>
</evidence>
<reference evidence="4" key="1">
    <citation type="submission" date="2014-09" db="EMBL/GenBank/DDBJ databases">
        <authorList>
            <person name="Magalhaes I.L.F."/>
            <person name="Oliveira U."/>
            <person name="Santos F.R."/>
            <person name="Vidigal T.H.D.A."/>
            <person name="Brescovit A.D."/>
            <person name="Santos A.J."/>
        </authorList>
    </citation>
    <scope>NUCLEOTIDE SEQUENCE</scope>
</reference>
<dbReference type="EMBL" id="GBRD01014187">
    <property type="protein sequence ID" value="JAG51639.1"/>
    <property type="molecule type" value="Transcribed_RNA"/>
</dbReference>
<dbReference type="InterPro" id="IPR000618">
    <property type="entry name" value="Insect_cuticle"/>
</dbReference>
<dbReference type="Pfam" id="PF00379">
    <property type="entry name" value="Chitin_bind_4"/>
    <property type="match status" value="1"/>
</dbReference>
<name>A0A0K8SEW3_LYGHE</name>
<dbReference type="PRINTS" id="PR00947">
    <property type="entry name" value="CUTICLE"/>
</dbReference>
<feature type="region of interest" description="Disordered" evidence="2">
    <location>
        <begin position="65"/>
        <end position="91"/>
    </location>
</feature>
<feature type="region of interest" description="Disordered" evidence="2">
    <location>
        <begin position="246"/>
        <end position="290"/>
    </location>
</feature>
<evidence type="ECO:0008006" key="5">
    <source>
        <dbReference type="Google" id="ProtNLM"/>
    </source>
</evidence>
<feature type="region of interest" description="Disordered" evidence="2">
    <location>
        <begin position="187"/>
        <end position="231"/>
    </location>
</feature>
<proteinExistence type="predicted"/>
<feature type="compositionally biased region" description="Low complexity" evidence="2">
    <location>
        <begin position="397"/>
        <end position="406"/>
    </location>
</feature>
<dbReference type="GO" id="GO:0008010">
    <property type="term" value="F:structural constituent of chitin-based larval cuticle"/>
    <property type="evidence" value="ECO:0007669"/>
    <property type="project" value="TreeGrafter"/>
</dbReference>
<feature type="compositionally biased region" description="Low complexity" evidence="2">
    <location>
        <begin position="246"/>
        <end position="263"/>
    </location>
</feature>
<protein>
    <recommendedName>
        <fullName evidence="5">Cuticle protein 6</fullName>
    </recommendedName>
</protein>
<feature type="region of interest" description="Disordered" evidence="2">
    <location>
        <begin position="149"/>
        <end position="174"/>
    </location>
</feature>
<feature type="region of interest" description="Disordered" evidence="2">
    <location>
        <begin position="324"/>
        <end position="350"/>
    </location>
</feature>